<dbReference type="Gene3D" id="3.30.40.10">
    <property type="entry name" value="Zinc/RING finger domain, C3HC4 (zinc finger)"/>
    <property type="match status" value="2"/>
</dbReference>
<feature type="region of interest" description="Disordered" evidence="8">
    <location>
        <begin position="1302"/>
        <end position="1331"/>
    </location>
</feature>
<evidence type="ECO:0000256" key="6">
    <source>
        <dbReference type="PROSITE-ProRule" id="PRU00146"/>
    </source>
</evidence>
<dbReference type="InterPro" id="IPR016181">
    <property type="entry name" value="Acyl_CoA_acyltransferase"/>
</dbReference>
<keyword evidence="7" id="KW-0175">Coiled coil</keyword>
<feature type="region of interest" description="Disordered" evidence="8">
    <location>
        <begin position="147"/>
        <end position="272"/>
    </location>
</feature>
<accession>A0A7J7DWH3</accession>
<feature type="compositionally biased region" description="Polar residues" evidence="8">
    <location>
        <begin position="243"/>
        <end position="272"/>
    </location>
</feature>
<evidence type="ECO:0000256" key="9">
    <source>
        <dbReference type="SAM" id="Phobius"/>
    </source>
</evidence>
<dbReference type="Pfam" id="PF10358">
    <property type="entry name" value="NT-C2"/>
    <property type="match status" value="1"/>
</dbReference>
<feature type="compositionally biased region" description="Basic and acidic residues" evidence="8">
    <location>
        <begin position="1716"/>
        <end position="1728"/>
    </location>
</feature>
<reference evidence="12 13" key="1">
    <citation type="journal article" date="2020" name="Nat. Commun.">
        <title>Genome of Tripterygium wilfordii and identification of cytochrome P450 involved in triptolide biosynthesis.</title>
        <authorList>
            <person name="Tu L."/>
            <person name="Su P."/>
            <person name="Zhang Z."/>
            <person name="Gao L."/>
            <person name="Wang J."/>
            <person name="Hu T."/>
            <person name="Zhou J."/>
            <person name="Zhang Y."/>
            <person name="Zhao Y."/>
            <person name="Liu Y."/>
            <person name="Song Y."/>
            <person name="Tong Y."/>
            <person name="Lu Y."/>
            <person name="Yang J."/>
            <person name="Xu C."/>
            <person name="Jia M."/>
            <person name="Peters R.J."/>
            <person name="Huang L."/>
            <person name="Gao W."/>
        </authorList>
    </citation>
    <scope>NUCLEOTIDE SEQUENCE [LARGE SCALE GENOMIC DNA]</scope>
    <source>
        <strain evidence="13">cv. XIE 37</strain>
        <tissue evidence="12">Leaf</tissue>
    </source>
</reference>
<dbReference type="Pfam" id="PF23209">
    <property type="entry name" value="IDM1_C"/>
    <property type="match status" value="1"/>
</dbReference>
<evidence type="ECO:0000256" key="7">
    <source>
        <dbReference type="SAM" id="Coils"/>
    </source>
</evidence>
<feature type="compositionally biased region" description="Low complexity" evidence="8">
    <location>
        <begin position="172"/>
        <end position="187"/>
    </location>
</feature>
<feature type="coiled-coil region" evidence="7">
    <location>
        <begin position="1109"/>
        <end position="1240"/>
    </location>
</feature>
<feature type="coiled-coil region" evidence="7">
    <location>
        <begin position="746"/>
        <end position="861"/>
    </location>
</feature>
<feature type="compositionally biased region" description="Low complexity" evidence="8">
    <location>
        <begin position="217"/>
        <end position="231"/>
    </location>
</feature>
<dbReference type="InterPro" id="IPR011011">
    <property type="entry name" value="Znf_FYVE_PHD"/>
</dbReference>
<feature type="transmembrane region" description="Helical" evidence="9">
    <location>
        <begin position="2488"/>
        <end position="2509"/>
    </location>
</feature>
<dbReference type="CDD" id="cd15539">
    <property type="entry name" value="PHD1_AIRE"/>
    <property type="match status" value="1"/>
</dbReference>
<dbReference type="Proteomes" id="UP000593562">
    <property type="component" value="Unassembled WGS sequence"/>
</dbReference>
<feature type="coiled-coil region" evidence="7">
    <location>
        <begin position="961"/>
        <end position="988"/>
    </location>
</feature>
<keyword evidence="5" id="KW-0539">Nucleus</keyword>
<dbReference type="InterPro" id="IPR032308">
    <property type="entry name" value="TDBD"/>
</dbReference>
<evidence type="ECO:0000313" key="13">
    <source>
        <dbReference type="Proteomes" id="UP000593562"/>
    </source>
</evidence>
<feature type="domain" description="PHD-type" evidence="10">
    <location>
        <begin position="2151"/>
        <end position="2196"/>
    </location>
</feature>
<comment type="subcellular location">
    <subcellularLocation>
        <location evidence="1">Nucleus</location>
    </subcellularLocation>
</comment>
<evidence type="ECO:0000256" key="2">
    <source>
        <dbReference type="ARBA" id="ARBA00022723"/>
    </source>
</evidence>
<dbReference type="Pfam" id="PF16135">
    <property type="entry name" value="TDBD"/>
    <property type="match status" value="2"/>
</dbReference>
<evidence type="ECO:0000256" key="5">
    <source>
        <dbReference type="ARBA" id="ARBA00023242"/>
    </source>
</evidence>
<keyword evidence="4" id="KW-0862">Zinc</keyword>
<feature type="domain" description="C2 NT-type" evidence="11">
    <location>
        <begin position="6"/>
        <end position="142"/>
    </location>
</feature>
<keyword evidence="9" id="KW-0472">Membrane</keyword>
<dbReference type="InterPro" id="IPR019787">
    <property type="entry name" value="Znf_PHD-finger"/>
</dbReference>
<evidence type="ECO:0000256" key="3">
    <source>
        <dbReference type="ARBA" id="ARBA00022771"/>
    </source>
</evidence>
<sequence length="2557" mass="287784">MFRLQKTRPSKSGEKVDFKLSHFRALQVPKGWERLYVNIISVETGKTIGKLSKALVRNGNCRWTETLLESIWVPGDDSSKELEEECIFKLVVAMGSARSGILGEATVNMASYACSSDPVPLQFPLKKCSHGTVLQVKIHCLTPRTDREITSKETNSNEEDLNPDSPNVDVQSEASNSVSMRSASSNSGKDLVGEPRSMEESFSATSGSYHSYDSAPNSMEMESFSSSNNLNGDEHNLKGAQEPTRSFQNSAQPSNSHAGNPFQSKHSSFNSQHMDSNHQYLRTFGSSKNLLEAAEDTIEELRSEAKTWERNARKLMLELEIMKKEHSDQYKNQANLRMELSAACAEHDGLQKEVARLKQQLEKSMVNPSSSEVSVFQDEGVNHVKKELQDEIKFQKESNNDLALQLMRSQESNLELVCVLQELEETIEKQKLEIETLSTLQLRLSEMDSSILESTEEDKRGLMLQLQQFQEEESLPAKGQQLEKALQEIKIDNVNLTSQALLVMGTEYKTKLFAKEEEIASLRVKLSEFRKERRPAKMDTIIAENADLIGEIKALKEKLQMLERDSTELTDEKFQLLSKLKEKNDNAMAESTSRSSNKLLANGFIKSRSEVSDEESEMHILKEKLKKEVLDEIGNEYNLSIKELERLNIELEVKIEEHGEELAEKSSKLQTLEVNLASKEEEISKLLQSHSALEAKFSDLQDDKAELEDNMEDFLRESEIATKCLTDLQNDLIVLSSSVDSHISVNKYLEKQISELETGKQDLEIRISDLEQENVQLSALKSDLDAQLRSLTVEKDASELELEKSKHLILTLQDEITKLRNDMETQKMDLKQNLEDTSNQLSAAKEECKCLRTENTKLQAATESLIDERNLLKKTNGDLKKQNLELHELHSHLQTKLKESHASFTDSSKKIKLLEEKLSSVLEDNDSRGKILTAELDALLDENRIHKEKLDQGEMLLNQMYMEHTAEVESLQQEVKHLARKLSAAHDERDRITSECEQEVSHLRATLESDLNNMQLESEEKVQGLVAEVATFKQNMEKLKTDNDRLLKSLQKYKHGDDKFKTAVNDLELKLTVCEYERQQLLEESSNLKMQLLKVAHHEDKVLTFTKKLNASKSEKDKLEAALNQISGECEELKLEKNSLVDKISTLQEAVAELEDCKKSRITLEEKLLEMADDLAATETFCAQDAKLKNELSLIKRENDKFQQKIQLLEEEKFESIAKAQALEEELKLMKEEANNQRASNIASYRNRHQRESKDGYEISGEIPYPSGDALLKIRSLEEELAKATEANKMYKVQLKRLTSEGRKNRTEFPRKLTTEGEVTPKDRNERTNSSMEAELRDLRDRYLTMSLKYAEVEAEREELVMNIKAAKEGKRSENEKWMKDERKKMIGVVIRCGGKEVEWALGNMFGYWENMRESKKARSRKNMLMACLLLGGKEASIQRLFCSFLSWICERGMKRELPYVLEVQSQLVGLLGQNRSCMTQSPPETQATCCTEAEGVCPKRFRVTEVNGFIVYTRLKKSPINGCSELRENPVNGRIKSLEEPKLDSTSSSIEEEGRATDTVLEENQKLDKQIEENHLVDSGIEVGIVAEAVNRKELNGSAVEEELVSLGNADCKENVPLRRQYSRATLKMKVTMEAADGRASSQVEPISRSEQFSADKEGVVEAPLNFAESSKTPKRFTRSALKLMEEQVEVTVNGMEVIDSKSNCRAICAVESISRSEKSPSEKEGLDEAPLNFTESSKPPRRFTRSALKLKEEPVEVTVHGMESIDREATSRIDVEMIAEGSALATPKKNLELKMSKKISLDKKPMTVKELFETGLLEGVPVIYMGGKKAFGLRGTIKDVGILCSCSLCKGYRVIPPSQFEIHACNQYRRAAQYVCFENGKSLLDVLKACRAAPLHELEATIQSAISSSSEDRSFICIKCKGSFPPNCVGKLGPLCISCTDSKEFEGGPSCVIVDIRTRLPEPEPDLIARLPKNDSTFDSPQHSELKITRKLIKTDLISKAPKSASVPISSMRKSQRKSAPKSSKPAVVSKSFKNASACASLQNKCQWKRTTKDQRLHKLVFEEDGLPDGTEVAYYGRGQKLLEGYKKGFGIFCRCCNCEVSPSQFEVHAGWASRKKPYSYIYLSNGVSLHELAISLSKGRKYSAKDNDDVCVICADGGNLLLCDGCPRAFHKDCASLSSVPHGDWYCKYCENMFQREKFVEHNANAVAAGRVSGIDPVEQLTKRCIRIVKSIEQELSGCGICRCPDFSKSGFGPRTIILCDQCEKEYHVGCLKIHKIANLKELPKGKWFCCADCSKIHSTMQKLLICGAEKLPDSFLNVLKKKHKEKGLGTITDVDVRWRLLSSKIASSETRSLLSQAVGIFHECFDPIVDSATGRDLIPYMVYGRNLKGQEYGGMHCALLTVNSTVVSAGILRVFGREVAELPLVATSNDNHGKGYFQLLFSCIEKLLGVLNVKSLVLPAAAEAESIWTDRFGFQKIKPDQVCLLMLVFLLVSRTALILKCNFFILLQLSRYRKSCCQMVTFQGTSMLHKSIPACSFGNKSTGGFIESCCAVE</sequence>
<dbReference type="InParanoid" id="A0A7J7DWH3"/>
<evidence type="ECO:0008006" key="14">
    <source>
        <dbReference type="Google" id="ProtNLM"/>
    </source>
</evidence>
<keyword evidence="9" id="KW-1133">Transmembrane helix</keyword>
<dbReference type="PROSITE" id="PS50016">
    <property type="entry name" value="ZF_PHD_2"/>
    <property type="match status" value="1"/>
</dbReference>
<dbReference type="Pfam" id="PF23011">
    <property type="entry name" value="PHD-1st_NSD"/>
    <property type="match status" value="1"/>
</dbReference>
<dbReference type="SUPFAM" id="SSF57903">
    <property type="entry name" value="FYVE/PHD zinc finger"/>
    <property type="match status" value="2"/>
</dbReference>
<dbReference type="GO" id="GO:0005634">
    <property type="term" value="C:nucleus"/>
    <property type="evidence" value="ECO:0007669"/>
    <property type="project" value="UniProtKB-SubCell"/>
</dbReference>
<dbReference type="SUPFAM" id="SSF55729">
    <property type="entry name" value="Acyl-CoA N-acyltransferases (Nat)"/>
    <property type="match status" value="1"/>
</dbReference>
<dbReference type="InterPro" id="IPR059153">
    <property type="entry name" value="NSD_PHD-1st"/>
</dbReference>
<evidence type="ECO:0000259" key="11">
    <source>
        <dbReference type="PROSITE" id="PS51840"/>
    </source>
</evidence>
<proteinExistence type="predicted"/>
<organism evidence="12 13">
    <name type="scientific">Tripterygium wilfordii</name>
    <name type="common">Thunder God vine</name>
    <dbReference type="NCBI Taxonomy" id="458696"/>
    <lineage>
        <taxon>Eukaryota</taxon>
        <taxon>Viridiplantae</taxon>
        <taxon>Streptophyta</taxon>
        <taxon>Embryophyta</taxon>
        <taxon>Tracheophyta</taxon>
        <taxon>Spermatophyta</taxon>
        <taxon>Magnoliopsida</taxon>
        <taxon>eudicotyledons</taxon>
        <taxon>Gunneridae</taxon>
        <taxon>Pentapetalae</taxon>
        <taxon>rosids</taxon>
        <taxon>fabids</taxon>
        <taxon>Celastrales</taxon>
        <taxon>Celastraceae</taxon>
        <taxon>Tripterygium</taxon>
    </lineage>
</organism>
<dbReference type="InterPro" id="IPR013083">
    <property type="entry name" value="Znf_RING/FYVE/PHD"/>
</dbReference>
<protein>
    <recommendedName>
        <fullName evidence="14">C2 NT-type domain-containing protein</fullName>
    </recommendedName>
</protein>
<dbReference type="PANTHER" id="PTHR47270">
    <property type="entry name" value="PROTEIN MLP1-LIKE"/>
    <property type="match status" value="1"/>
</dbReference>
<keyword evidence="13" id="KW-1185">Reference proteome</keyword>
<feature type="region of interest" description="Disordered" evidence="8">
    <location>
        <begin position="2006"/>
        <end position="2029"/>
    </location>
</feature>
<feature type="region of interest" description="Disordered" evidence="8">
    <location>
        <begin position="1715"/>
        <end position="1741"/>
    </location>
</feature>
<feature type="compositionally biased region" description="Basic and acidic residues" evidence="8">
    <location>
        <begin position="1302"/>
        <end position="1327"/>
    </location>
</feature>
<dbReference type="PROSITE" id="PS01359">
    <property type="entry name" value="ZF_PHD_1"/>
    <property type="match status" value="1"/>
</dbReference>
<dbReference type="PROSITE" id="PS51840">
    <property type="entry name" value="C2_NT"/>
    <property type="match status" value="1"/>
</dbReference>
<dbReference type="InterPro" id="IPR001965">
    <property type="entry name" value="Znf_PHD"/>
</dbReference>
<feature type="coiled-coil region" evidence="7">
    <location>
        <begin position="284"/>
        <end position="572"/>
    </location>
</feature>
<dbReference type="EMBL" id="JAAARO010000003">
    <property type="protein sequence ID" value="KAF5750446.1"/>
    <property type="molecule type" value="Genomic_DNA"/>
</dbReference>
<evidence type="ECO:0000313" key="12">
    <source>
        <dbReference type="EMBL" id="KAF5750446.1"/>
    </source>
</evidence>
<evidence type="ECO:0000256" key="1">
    <source>
        <dbReference type="ARBA" id="ARBA00004123"/>
    </source>
</evidence>
<dbReference type="PANTHER" id="PTHR47270:SF3">
    <property type="entry name" value="HYPOTETICAL PROTEIN"/>
    <property type="match status" value="1"/>
</dbReference>
<evidence type="ECO:0000256" key="8">
    <source>
        <dbReference type="SAM" id="MobiDB-lite"/>
    </source>
</evidence>
<feature type="coiled-coil region" evidence="7">
    <location>
        <begin position="630"/>
        <end position="717"/>
    </location>
</feature>
<dbReference type="InterPro" id="IPR056511">
    <property type="entry name" value="IDM1_C"/>
</dbReference>
<dbReference type="SMART" id="SM00249">
    <property type="entry name" value="PHD"/>
    <property type="match status" value="2"/>
</dbReference>
<name>A0A7J7DWH3_TRIWF</name>
<comment type="caution">
    <text evidence="12">The sequence shown here is derived from an EMBL/GenBank/DDBJ whole genome shotgun (WGS) entry which is preliminary data.</text>
</comment>
<dbReference type="GO" id="GO:0008270">
    <property type="term" value="F:zinc ion binding"/>
    <property type="evidence" value="ECO:0007669"/>
    <property type="project" value="UniProtKB-KW"/>
</dbReference>
<dbReference type="InterPro" id="IPR019448">
    <property type="entry name" value="NT-C2"/>
</dbReference>
<keyword evidence="3 6" id="KW-0863">Zinc-finger</keyword>
<feature type="compositionally biased region" description="Polar residues" evidence="8">
    <location>
        <begin position="200"/>
        <end position="216"/>
    </location>
</feature>
<gene>
    <name evidence="12" type="ORF">HS088_TW03G00782</name>
</gene>
<feature type="coiled-coil region" evidence="7">
    <location>
        <begin position="1022"/>
        <end position="1084"/>
    </location>
</feature>
<evidence type="ECO:0000259" key="10">
    <source>
        <dbReference type="PROSITE" id="PS50016"/>
    </source>
</evidence>
<keyword evidence="2" id="KW-0479">Metal-binding</keyword>
<dbReference type="FunFam" id="3.30.40.10:FF:000494">
    <property type="entry name" value="Acyl-CoA N-acyltransferase with RING/FYVE/PHD-type zinc finger domain"/>
    <property type="match status" value="1"/>
</dbReference>
<evidence type="ECO:0000256" key="4">
    <source>
        <dbReference type="ARBA" id="ARBA00022833"/>
    </source>
</evidence>
<keyword evidence="9" id="KW-0812">Transmembrane</keyword>
<dbReference type="InterPro" id="IPR019786">
    <property type="entry name" value="Zinc_finger_PHD-type_CS"/>
</dbReference>